<dbReference type="Pfam" id="PF13692">
    <property type="entry name" value="Glyco_trans_1_4"/>
    <property type="match status" value="1"/>
</dbReference>
<dbReference type="InterPro" id="IPR001296">
    <property type="entry name" value="Glyco_trans_1"/>
</dbReference>
<reference evidence="5" key="1">
    <citation type="journal article" date="2015" name="Nature">
        <title>Complex archaea that bridge the gap between prokaryotes and eukaryotes.</title>
        <authorList>
            <person name="Spang A."/>
            <person name="Saw J.H."/>
            <person name="Jorgensen S.L."/>
            <person name="Zaremba-Niedzwiedzka K."/>
            <person name="Martijn J."/>
            <person name="Lind A.E."/>
            <person name="van Eijk R."/>
            <person name="Schleper C."/>
            <person name="Guy L."/>
            <person name="Ettema T.J."/>
        </authorList>
    </citation>
    <scope>NUCLEOTIDE SEQUENCE</scope>
</reference>
<comment type="caution">
    <text evidence="5">The sequence shown here is derived from an EMBL/GenBank/DDBJ whole genome shotgun (WGS) entry which is preliminary data.</text>
</comment>
<evidence type="ECO:0000256" key="3">
    <source>
        <dbReference type="SAM" id="MobiDB-lite"/>
    </source>
</evidence>
<sequence length="802" mass="89016">MDSILVSPVMPPRREKPVVMLFSKSFGHGLGGGELSGEDFAQAFVKHGCEVFCVYHRGHYDGKVKLPDGVTPMKIAEGGLREAAVKIRPDILMSRGSGTAVQSAHVAEALHIPSVHYVQFWLDFLHVHKEDQQLHGGELSRCQFNDLVRYGVPAEADSNEEGVQAVANHQILIANSYFTANVMERTLGRKPMIAFPGHSPRSIAKDAPHYLEREYVLMTSVQALKGLRRFLALADHFQDEKFAVLSTEYERTHHKNEIAACVRRPNVEVLRWTDDMAGVYAKAKCVFIGTLTAETFSRVAVEARLSGCPVLCTDNGNLPNIVLDRAMVPDREYHEERRREGLYDPPENSMLGPGGVVVPQTAPIKIWEDALDNILCGNVQDDWDAFTDGFHAETPYAHQHRMEDVVPKILEVLPRRRVLVVSAGGPGVQSMCRSLAKVTGCGYTTIHSIQRVDTADYDLFLFSGSLKQPMAQRIAKSFPKRTVVSWCSHLSQMAFEPKEIQEWIDLTALVRADRIGGMVTSYEDDAATYQHLLTQYPADRFRWLPCTVGGEALRPPLEQVAPRVEPYLPPKFMVAVLGPTHPRKNLLVALAGIARAGLHANISQWLLRDKEIDAFLTHLMCAFASFNLHDSKAVRRMLQTCSAMVHLSHSETFSYASIEALLLGVPVIGPSTTPAHAYKDEFLQRHLWVDPNSAEQVAEKLQEISAPTFDLEKLKTLCREHAVDLNDKHVAGAKETLDHFLALAADEPATQTLGRATGASTEGESGLFGGWSRAAKPNQGVRPDKPDPDHPAARRGRARYRP</sequence>
<evidence type="ECO:0000256" key="2">
    <source>
        <dbReference type="ARBA" id="ARBA00022679"/>
    </source>
</evidence>
<feature type="domain" description="Glycosyl transferase family 1" evidence="4">
    <location>
        <begin position="631"/>
        <end position="704"/>
    </location>
</feature>
<feature type="compositionally biased region" description="Basic and acidic residues" evidence="3">
    <location>
        <begin position="782"/>
        <end position="792"/>
    </location>
</feature>
<dbReference type="SUPFAM" id="SSF53756">
    <property type="entry name" value="UDP-Glycosyltransferase/glycogen phosphorylase"/>
    <property type="match status" value="2"/>
</dbReference>
<gene>
    <name evidence="5" type="ORF">LCGC14_0165350</name>
</gene>
<proteinExistence type="predicted"/>
<organism evidence="5">
    <name type="scientific">marine sediment metagenome</name>
    <dbReference type="NCBI Taxonomy" id="412755"/>
    <lineage>
        <taxon>unclassified sequences</taxon>
        <taxon>metagenomes</taxon>
        <taxon>ecological metagenomes</taxon>
    </lineage>
</organism>
<accession>A0A0F9XD22</accession>
<dbReference type="GO" id="GO:0016757">
    <property type="term" value="F:glycosyltransferase activity"/>
    <property type="evidence" value="ECO:0007669"/>
    <property type="project" value="UniProtKB-KW"/>
</dbReference>
<dbReference type="AlphaFoldDB" id="A0A0F9XD22"/>
<dbReference type="Pfam" id="PF00534">
    <property type="entry name" value="Glycos_transf_1"/>
    <property type="match status" value="1"/>
</dbReference>
<keyword evidence="2" id="KW-0808">Transferase</keyword>
<dbReference type="Gene3D" id="3.40.50.2000">
    <property type="entry name" value="Glycogen Phosphorylase B"/>
    <property type="match status" value="2"/>
</dbReference>
<evidence type="ECO:0000256" key="1">
    <source>
        <dbReference type="ARBA" id="ARBA00022676"/>
    </source>
</evidence>
<dbReference type="PANTHER" id="PTHR12526:SF510">
    <property type="entry name" value="D-INOSITOL 3-PHOSPHATE GLYCOSYLTRANSFERASE"/>
    <property type="match status" value="1"/>
</dbReference>
<protein>
    <recommendedName>
        <fullName evidence="4">Glycosyl transferase family 1 domain-containing protein</fullName>
    </recommendedName>
</protein>
<feature type="compositionally biased region" description="Basic residues" evidence="3">
    <location>
        <begin position="793"/>
        <end position="802"/>
    </location>
</feature>
<name>A0A0F9XD22_9ZZZZ</name>
<dbReference type="EMBL" id="LAZR01000062">
    <property type="protein sequence ID" value="KKN96891.1"/>
    <property type="molecule type" value="Genomic_DNA"/>
</dbReference>
<keyword evidence="1" id="KW-0328">Glycosyltransferase</keyword>
<feature type="compositionally biased region" description="Polar residues" evidence="3">
    <location>
        <begin position="754"/>
        <end position="763"/>
    </location>
</feature>
<evidence type="ECO:0000313" key="5">
    <source>
        <dbReference type="EMBL" id="KKN96891.1"/>
    </source>
</evidence>
<feature type="region of interest" description="Disordered" evidence="3">
    <location>
        <begin position="754"/>
        <end position="802"/>
    </location>
</feature>
<evidence type="ECO:0000259" key="4">
    <source>
        <dbReference type="Pfam" id="PF00534"/>
    </source>
</evidence>
<dbReference type="PANTHER" id="PTHR12526">
    <property type="entry name" value="GLYCOSYLTRANSFERASE"/>
    <property type="match status" value="1"/>
</dbReference>